<gene>
    <name evidence="2" type="ORF">JTE90_018783</name>
</gene>
<reference evidence="2 3" key="1">
    <citation type="journal article" date="2022" name="Nat. Ecol. Evol.">
        <title>A masculinizing supergene underlies an exaggerated male reproductive morph in a spider.</title>
        <authorList>
            <person name="Hendrickx F."/>
            <person name="De Corte Z."/>
            <person name="Sonet G."/>
            <person name="Van Belleghem S.M."/>
            <person name="Kostlbacher S."/>
            <person name="Vangestel C."/>
        </authorList>
    </citation>
    <scope>NUCLEOTIDE SEQUENCE [LARGE SCALE GENOMIC DNA]</scope>
    <source>
        <strain evidence="2">W744_W776</strain>
    </source>
</reference>
<evidence type="ECO:0000313" key="3">
    <source>
        <dbReference type="Proteomes" id="UP000827092"/>
    </source>
</evidence>
<proteinExistence type="predicted"/>
<dbReference type="Proteomes" id="UP000827092">
    <property type="component" value="Unassembled WGS sequence"/>
</dbReference>
<feature type="transmembrane region" description="Helical" evidence="1">
    <location>
        <begin position="59"/>
        <end position="79"/>
    </location>
</feature>
<evidence type="ECO:0000313" key="2">
    <source>
        <dbReference type="EMBL" id="KAG8181264.1"/>
    </source>
</evidence>
<dbReference type="AlphaFoldDB" id="A0AAV6UAT2"/>
<comment type="caution">
    <text evidence="2">The sequence shown here is derived from an EMBL/GenBank/DDBJ whole genome shotgun (WGS) entry which is preliminary data.</text>
</comment>
<evidence type="ECO:0008006" key="4">
    <source>
        <dbReference type="Google" id="ProtNLM"/>
    </source>
</evidence>
<accession>A0AAV6UAT2</accession>
<keyword evidence="1" id="KW-0472">Membrane</keyword>
<dbReference type="EMBL" id="JAFNEN010000524">
    <property type="protein sequence ID" value="KAG8181264.1"/>
    <property type="molecule type" value="Genomic_DNA"/>
</dbReference>
<name>A0AAV6UAT2_9ARAC</name>
<evidence type="ECO:0000256" key="1">
    <source>
        <dbReference type="SAM" id="Phobius"/>
    </source>
</evidence>
<protein>
    <recommendedName>
        <fullName evidence="4">Transmembrane protein</fullName>
    </recommendedName>
</protein>
<keyword evidence="1" id="KW-1133">Transmembrane helix</keyword>
<feature type="transmembrane region" description="Helical" evidence="1">
    <location>
        <begin position="21"/>
        <end position="47"/>
    </location>
</feature>
<organism evidence="2 3">
    <name type="scientific">Oedothorax gibbosus</name>
    <dbReference type="NCBI Taxonomy" id="931172"/>
    <lineage>
        <taxon>Eukaryota</taxon>
        <taxon>Metazoa</taxon>
        <taxon>Ecdysozoa</taxon>
        <taxon>Arthropoda</taxon>
        <taxon>Chelicerata</taxon>
        <taxon>Arachnida</taxon>
        <taxon>Araneae</taxon>
        <taxon>Araneomorphae</taxon>
        <taxon>Entelegynae</taxon>
        <taxon>Araneoidea</taxon>
        <taxon>Linyphiidae</taxon>
        <taxon>Erigoninae</taxon>
        <taxon>Oedothorax</taxon>
    </lineage>
</organism>
<keyword evidence="1" id="KW-0812">Transmembrane</keyword>
<keyword evidence="3" id="KW-1185">Reference proteome</keyword>
<sequence>MKRTNSVISSMYHPIGNSKIKTALCMFAGGLILVCLGVCLIVTTLSVSRPSAINDNETSVLISGPTCLALGTVIVVFSGNDMCRYRRAKNNVESELNSVISSLSKQSPRNSHADVVTLPTPKVSICLSIGTVIVVFSGNDMRHYRRAKNNVESELNSVIISLSKPSPRNSHADVSHCPLQKCP</sequence>